<comment type="caution">
    <text evidence="2">The sequence shown here is derived from an EMBL/GenBank/DDBJ whole genome shotgun (WGS) entry which is preliminary data.</text>
</comment>
<feature type="compositionally biased region" description="Polar residues" evidence="1">
    <location>
        <begin position="518"/>
        <end position="537"/>
    </location>
</feature>
<feature type="compositionally biased region" description="Basic residues" evidence="1">
    <location>
        <begin position="540"/>
        <end position="556"/>
    </location>
</feature>
<reference evidence="2 3" key="1">
    <citation type="submission" date="2019-06" db="EMBL/GenBank/DDBJ databases">
        <title>Draft genome of Aliikangiella marina GYP-15.</title>
        <authorList>
            <person name="Wang G."/>
        </authorList>
    </citation>
    <scope>NUCLEOTIDE SEQUENCE [LARGE SCALE GENOMIC DNA]</scope>
    <source>
        <strain evidence="2 3">GYP-15</strain>
    </source>
</reference>
<feature type="region of interest" description="Disordered" evidence="1">
    <location>
        <begin position="518"/>
        <end position="583"/>
    </location>
</feature>
<keyword evidence="3" id="KW-1185">Reference proteome</keyword>
<evidence type="ECO:0000313" key="2">
    <source>
        <dbReference type="EMBL" id="TQV76954.1"/>
    </source>
</evidence>
<dbReference type="OrthoDB" id="5694919at2"/>
<organism evidence="2 3">
    <name type="scientific">Aliikangiella marina</name>
    <dbReference type="NCBI Taxonomy" id="1712262"/>
    <lineage>
        <taxon>Bacteria</taxon>
        <taxon>Pseudomonadati</taxon>
        <taxon>Pseudomonadota</taxon>
        <taxon>Gammaproteobacteria</taxon>
        <taxon>Oceanospirillales</taxon>
        <taxon>Pleioneaceae</taxon>
        <taxon>Aliikangiella</taxon>
    </lineage>
</organism>
<dbReference type="RefSeq" id="WP_142888314.1">
    <property type="nucleotide sequence ID" value="NZ_VIKR01000001.1"/>
</dbReference>
<evidence type="ECO:0000313" key="3">
    <source>
        <dbReference type="Proteomes" id="UP000317839"/>
    </source>
</evidence>
<gene>
    <name evidence="2" type="ORF">FLL45_03105</name>
</gene>
<dbReference type="InterPro" id="IPR012434">
    <property type="entry name" value="DUF1631"/>
</dbReference>
<dbReference type="Proteomes" id="UP000317839">
    <property type="component" value="Unassembled WGS sequence"/>
</dbReference>
<name>A0A545TIB0_9GAMM</name>
<evidence type="ECO:0000256" key="1">
    <source>
        <dbReference type="SAM" id="MobiDB-lite"/>
    </source>
</evidence>
<protein>
    <submittedName>
        <fullName evidence="2">DUF1631 domain-containing protein</fullName>
    </submittedName>
</protein>
<dbReference type="AlphaFoldDB" id="A0A545TIB0"/>
<feature type="compositionally biased region" description="Polar residues" evidence="1">
    <location>
        <begin position="567"/>
        <end position="583"/>
    </location>
</feature>
<sequence>MSKESVVADLQQNADTKAIVMDKKEFIHKLLFDQDEQTSASGIAGLFNEPQLDLLKSKAEYLNTAASLKTTAEYSLKSLMGVNENAIQFSQRALNYMDFIDTLFVTLVDKSSLTQDIKQLLNKLRIPILAVIAEQPKLLLNKENIVKQIINDLITVGQHWQRDDPRSAQLKQQIEQTCSQLLSAFLNLADFGNTVNATANQLNHFATNLIKRVEIFEKRVREAENGQAKAQAAKELTEQALQEILSKKGTPDFISLMLSKAWQHVIFLEFLKSGEEKKNQSLFIAKALLCSLQPIYTFEETEKFIELQPVLFESLRSGLEKSSYTFAETAAFLEELDNLHSQILDEVKTELEKGPKEEILRLKPVENPFNDAGELNQELTPEPHTDIESLTQNEWIEHVYGKLESQEFSKNIVDDSSGTRREKDKKASEKLFKLLQPGRWLNIKTNDESIRCKLAVHVEASDKYVFVNGAGTKVAEYSSEEMVTKYQNQQVELLKNAPLFERAFKSVLNELFENHIKTSSQNNDNTASQKQTLGSQPKVSKNKVSKNKVSKTKPQNKSHTDKEVEQKVTSSQQAEIHASSSETGFDTSQLAKMSVGSWVEIRVGYKMKKCRLAARIASTGKLIFTDRSGIKVKECLDSELVKLYESGDLKIDEEHTLFDKAFSSVISNMRDLKADKANR</sequence>
<proteinExistence type="predicted"/>
<dbReference type="Pfam" id="PF07793">
    <property type="entry name" value="DUF1631"/>
    <property type="match status" value="2"/>
</dbReference>
<accession>A0A545TIB0</accession>
<dbReference type="EMBL" id="VIKR01000001">
    <property type="protein sequence ID" value="TQV76954.1"/>
    <property type="molecule type" value="Genomic_DNA"/>
</dbReference>